<evidence type="ECO:0000313" key="1">
    <source>
        <dbReference type="EMBL" id="OXM13768.1"/>
    </source>
</evidence>
<protein>
    <submittedName>
        <fullName evidence="1">Uncharacterized protein</fullName>
    </submittedName>
</protein>
<dbReference type="AlphaFoldDB" id="A0A229NV55"/>
<dbReference type="Proteomes" id="UP000215145">
    <property type="component" value="Unassembled WGS sequence"/>
</dbReference>
<gene>
    <name evidence="1" type="ORF">CGZ75_22405</name>
</gene>
<dbReference type="EMBL" id="NMUQ01000003">
    <property type="protein sequence ID" value="OXM13768.1"/>
    <property type="molecule type" value="Genomic_DNA"/>
</dbReference>
<sequence length="157" mass="17543">MNNRDSLAHSNNKFNSSTTVILILFILLVIVVQTFSAKPSSCGADSSADDVSSITGTKGFNVFNNSPYRLELISSSRPDRNPPTLIIPPGEFHHYELPCDSSISVEYYAYSEDNRYWGNVNIEFFAGFICFNYGIRRADASGVLRVQTKAYIAVYVY</sequence>
<name>A0A229NV55_9BACL</name>
<keyword evidence="2" id="KW-1185">Reference proteome</keyword>
<evidence type="ECO:0000313" key="2">
    <source>
        <dbReference type="Proteomes" id="UP000215145"/>
    </source>
</evidence>
<comment type="caution">
    <text evidence="1">The sequence shown here is derived from an EMBL/GenBank/DDBJ whole genome shotgun (WGS) entry which is preliminary data.</text>
</comment>
<organism evidence="1 2">
    <name type="scientific">Paenibacillus herberti</name>
    <dbReference type="NCBI Taxonomy" id="1619309"/>
    <lineage>
        <taxon>Bacteria</taxon>
        <taxon>Bacillati</taxon>
        <taxon>Bacillota</taxon>
        <taxon>Bacilli</taxon>
        <taxon>Bacillales</taxon>
        <taxon>Paenibacillaceae</taxon>
        <taxon>Paenibacillus</taxon>
    </lineage>
</organism>
<reference evidence="1 2" key="1">
    <citation type="submission" date="2017-07" db="EMBL/GenBank/DDBJ databases">
        <title>Paenibacillus herberti R33 genome sequencing and assembly.</title>
        <authorList>
            <person name="Su W."/>
        </authorList>
    </citation>
    <scope>NUCLEOTIDE SEQUENCE [LARGE SCALE GENOMIC DNA]</scope>
    <source>
        <strain evidence="1 2">R33</strain>
    </source>
</reference>
<accession>A0A229NV55</accession>
<dbReference type="RefSeq" id="WP_089526470.1">
    <property type="nucleotide sequence ID" value="NZ_NMUQ01000003.1"/>
</dbReference>
<proteinExistence type="predicted"/>